<keyword evidence="10" id="KW-0472">Membrane</keyword>
<evidence type="ECO:0000256" key="3">
    <source>
        <dbReference type="ARBA" id="ARBA00022553"/>
    </source>
</evidence>
<evidence type="ECO:0000256" key="6">
    <source>
        <dbReference type="ARBA" id="ARBA00022777"/>
    </source>
</evidence>
<dbReference type="InterPro" id="IPR050482">
    <property type="entry name" value="Sensor_HK_TwoCompSys"/>
</dbReference>
<evidence type="ECO:0000256" key="2">
    <source>
        <dbReference type="ARBA" id="ARBA00012438"/>
    </source>
</evidence>
<evidence type="ECO:0000313" key="14">
    <source>
        <dbReference type="EMBL" id="SEM73298.1"/>
    </source>
</evidence>
<dbReference type="PANTHER" id="PTHR24421:SF10">
    <property type="entry name" value="NITRATE_NITRITE SENSOR PROTEIN NARQ"/>
    <property type="match status" value="1"/>
</dbReference>
<feature type="domain" description="Signal transduction histidine kinase subgroup 3 dimerisation and phosphoacceptor" evidence="12">
    <location>
        <begin position="202"/>
        <end position="268"/>
    </location>
</feature>
<keyword evidence="7" id="KW-0067">ATP-binding</keyword>
<keyword evidence="10" id="KW-1133">Transmembrane helix</keyword>
<dbReference type="PANTHER" id="PTHR24421">
    <property type="entry name" value="NITRATE/NITRITE SENSOR PROTEIN NARX-RELATED"/>
    <property type="match status" value="1"/>
</dbReference>
<dbReference type="GO" id="GO:0000155">
    <property type="term" value="F:phosphorelay sensor kinase activity"/>
    <property type="evidence" value="ECO:0007669"/>
    <property type="project" value="InterPro"/>
</dbReference>
<keyword evidence="8" id="KW-0902">Two-component regulatory system</keyword>
<dbReference type="Pfam" id="PF07730">
    <property type="entry name" value="HisKA_3"/>
    <property type="match status" value="1"/>
</dbReference>
<evidence type="ECO:0000313" key="15">
    <source>
        <dbReference type="Proteomes" id="UP000183015"/>
    </source>
</evidence>
<proteinExistence type="predicted"/>
<dbReference type="eggNOG" id="COG4585">
    <property type="taxonomic scope" value="Bacteria"/>
</dbReference>
<evidence type="ECO:0000256" key="4">
    <source>
        <dbReference type="ARBA" id="ARBA00022679"/>
    </source>
</evidence>
<gene>
    <name evidence="14" type="ORF">SAMN05414137_14919</name>
</gene>
<dbReference type="Gene3D" id="3.30.565.10">
    <property type="entry name" value="Histidine kinase-like ATPase, C-terminal domain"/>
    <property type="match status" value="1"/>
</dbReference>
<dbReference type="Pfam" id="PF23539">
    <property type="entry name" value="DUF7134"/>
    <property type="match status" value="1"/>
</dbReference>
<name>A0A1H8AU10_STRJI</name>
<dbReference type="STRING" id="235985.SAMN05414137_14919"/>
<keyword evidence="5" id="KW-0547">Nucleotide-binding</keyword>
<feature type="coiled-coil region" evidence="9">
    <location>
        <begin position="170"/>
        <end position="197"/>
    </location>
</feature>
<dbReference type="EMBL" id="FOAZ01000049">
    <property type="protein sequence ID" value="SEM73298.1"/>
    <property type="molecule type" value="Genomic_DNA"/>
</dbReference>
<dbReference type="InterPro" id="IPR055558">
    <property type="entry name" value="DUF7134"/>
</dbReference>
<evidence type="ECO:0000256" key="1">
    <source>
        <dbReference type="ARBA" id="ARBA00000085"/>
    </source>
</evidence>
<evidence type="ECO:0000256" key="7">
    <source>
        <dbReference type="ARBA" id="ARBA00022840"/>
    </source>
</evidence>
<evidence type="ECO:0000259" key="11">
    <source>
        <dbReference type="Pfam" id="PF02518"/>
    </source>
</evidence>
<dbReference type="GO" id="GO:0005524">
    <property type="term" value="F:ATP binding"/>
    <property type="evidence" value="ECO:0007669"/>
    <property type="project" value="UniProtKB-KW"/>
</dbReference>
<protein>
    <recommendedName>
        <fullName evidence="2">histidine kinase</fullName>
        <ecNumber evidence="2">2.7.13.3</ecNumber>
    </recommendedName>
</protein>
<dbReference type="GO" id="GO:0046983">
    <property type="term" value="F:protein dimerization activity"/>
    <property type="evidence" value="ECO:0007669"/>
    <property type="project" value="InterPro"/>
</dbReference>
<evidence type="ECO:0000256" key="10">
    <source>
        <dbReference type="SAM" id="Phobius"/>
    </source>
</evidence>
<evidence type="ECO:0000256" key="8">
    <source>
        <dbReference type="ARBA" id="ARBA00023012"/>
    </source>
</evidence>
<evidence type="ECO:0000259" key="13">
    <source>
        <dbReference type="Pfam" id="PF23539"/>
    </source>
</evidence>
<evidence type="ECO:0000256" key="9">
    <source>
        <dbReference type="SAM" id="Coils"/>
    </source>
</evidence>
<feature type="transmembrane region" description="Helical" evidence="10">
    <location>
        <begin position="38"/>
        <end position="57"/>
    </location>
</feature>
<dbReference type="Pfam" id="PF02518">
    <property type="entry name" value="HATPase_c"/>
    <property type="match status" value="1"/>
</dbReference>
<dbReference type="Gene3D" id="1.20.5.1930">
    <property type="match status" value="1"/>
</dbReference>
<dbReference type="InterPro" id="IPR011712">
    <property type="entry name" value="Sig_transdc_His_kin_sub3_dim/P"/>
</dbReference>
<feature type="transmembrane region" description="Helical" evidence="10">
    <location>
        <begin position="117"/>
        <end position="137"/>
    </location>
</feature>
<keyword evidence="9" id="KW-0175">Coiled coil</keyword>
<dbReference type="Proteomes" id="UP000183015">
    <property type="component" value="Unassembled WGS sequence"/>
</dbReference>
<keyword evidence="15" id="KW-1185">Reference proteome</keyword>
<dbReference type="GO" id="GO:0016020">
    <property type="term" value="C:membrane"/>
    <property type="evidence" value="ECO:0007669"/>
    <property type="project" value="InterPro"/>
</dbReference>
<dbReference type="AlphaFoldDB" id="A0A1H8AU10"/>
<feature type="transmembrane region" description="Helical" evidence="10">
    <location>
        <begin position="64"/>
        <end position="97"/>
    </location>
</feature>
<keyword evidence="10" id="KW-0812">Transmembrane</keyword>
<dbReference type="CDD" id="cd16917">
    <property type="entry name" value="HATPase_UhpB-NarQ-NarX-like"/>
    <property type="match status" value="1"/>
</dbReference>
<reference evidence="15" key="1">
    <citation type="submission" date="2016-10" db="EMBL/GenBank/DDBJ databases">
        <authorList>
            <person name="Varghese N."/>
        </authorList>
    </citation>
    <scope>NUCLEOTIDE SEQUENCE [LARGE SCALE GENOMIC DNA]</scope>
    <source>
        <strain evidence="15">DSM 45096 / BCRC 16803 / CGMCC 4.1857 / CIP 109030 / JCM 12277 / KCTC 19219 / NBRC 100920 / 33214</strain>
    </source>
</reference>
<evidence type="ECO:0000259" key="12">
    <source>
        <dbReference type="Pfam" id="PF07730"/>
    </source>
</evidence>
<feature type="transmembrane region" description="Helical" evidence="10">
    <location>
        <begin position="149"/>
        <end position="170"/>
    </location>
</feature>
<keyword evidence="3" id="KW-0597">Phosphoprotein</keyword>
<keyword evidence="6 14" id="KW-0418">Kinase</keyword>
<organism evidence="14 15">
    <name type="scientific">Streptacidiphilus jiangxiensis</name>
    <dbReference type="NCBI Taxonomy" id="235985"/>
    <lineage>
        <taxon>Bacteria</taxon>
        <taxon>Bacillati</taxon>
        <taxon>Actinomycetota</taxon>
        <taxon>Actinomycetes</taxon>
        <taxon>Kitasatosporales</taxon>
        <taxon>Streptomycetaceae</taxon>
        <taxon>Streptacidiphilus</taxon>
    </lineage>
</organism>
<evidence type="ECO:0000256" key="5">
    <source>
        <dbReference type="ARBA" id="ARBA00022741"/>
    </source>
</evidence>
<dbReference type="EC" id="2.7.13.3" evidence="2"/>
<feature type="domain" description="DUF7134" evidence="13">
    <location>
        <begin position="9"/>
        <end position="174"/>
    </location>
</feature>
<sequence>MLRSMRLTGRRTTAVDAVLAVLVFVVTASGATDRLVSWLPAWSVFPMAAVQAGCVLFRRRAPLAVLAVTSALGAFMIATGVPGLSATGAAICAVYAVAVYGPGDPADPATPDGAGRSARSGALACLVATFAVALAGLAPTARSHAGGAVPWPSLTLGLGLALAWVSGYAVRTRRAYVAQLEERARRLEREEGERAARAVAEERLRIARELHDVVGHSISLITVQAEAAGRTARTRPEDVPAYLATISAVSREALAEMRRVLAVLRPQQHEDLEPQPGLDTLPELVAKVEAAGLPVRLDVEPQSLPPGVGLAVYRIVQEALTNTLKHAGPAAASVTVARSGGMVRVCVADDGRGPQGAPGPDAHGLLGLRERVAVYDGTLHAGPRQGGGFELRATLRVTEEGT</sequence>
<feature type="domain" description="Histidine kinase/HSP90-like ATPase" evidence="11">
    <location>
        <begin position="310"/>
        <end position="397"/>
    </location>
</feature>
<dbReference type="InterPro" id="IPR003594">
    <property type="entry name" value="HATPase_dom"/>
</dbReference>
<keyword evidence="4" id="KW-0808">Transferase</keyword>
<accession>A0A1H8AU10</accession>
<comment type="catalytic activity">
    <reaction evidence="1">
        <text>ATP + protein L-histidine = ADP + protein N-phospho-L-histidine.</text>
        <dbReference type="EC" id="2.7.13.3"/>
    </reaction>
</comment>
<dbReference type="SUPFAM" id="SSF55874">
    <property type="entry name" value="ATPase domain of HSP90 chaperone/DNA topoisomerase II/histidine kinase"/>
    <property type="match status" value="1"/>
</dbReference>
<dbReference type="InterPro" id="IPR036890">
    <property type="entry name" value="HATPase_C_sf"/>
</dbReference>